<dbReference type="AlphaFoldDB" id="A0A3E0EN99"/>
<organism evidence="1 2">
    <name type="scientific">Flavobacterium aquicola</name>
    <dbReference type="NCBI Taxonomy" id="1682742"/>
    <lineage>
        <taxon>Bacteria</taxon>
        <taxon>Pseudomonadati</taxon>
        <taxon>Bacteroidota</taxon>
        <taxon>Flavobacteriia</taxon>
        <taxon>Flavobacteriales</taxon>
        <taxon>Flavobacteriaceae</taxon>
        <taxon>Flavobacterium</taxon>
    </lineage>
</organism>
<dbReference type="EMBL" id="QUNI01000004">
    <property type="protein sequence ID" value="REG99658.1"/>
    <property type="molecule type" value="Genomic_DNA"/>
</dbReference>
<comment type="caution">
    <text evidence="1">The sequence shown here is derived from an EMBL/GenBank/DDBJ whole genome shotgun (WGS) entry which is preliminary data.</text>
</comment>
<proteinExistence type="predicted"/>
<reference evidence="1 2" key="1">
    <citation type="submission" date="2018-08" db="EMBL/GenBank/DDBJ databases">
        <title>Genomic Encyclopedia of Archaeal and Bacterial Type Strains, Phase II (KMG-II): from individual species to whole genera.</title>
        <authorList>
            <person name="Goeker M."/>
        </authorList>
    </citation>
    <scope>NUCLEOTIDE SEQUENCE [LARGE SCALE GENOMIC DNA]</scope>
    <source>
        <strain evidence="1 2">DSM 100880</strain>
    </source>
</reference>
<name>A0A3E0EN99_9FLAO</name>
<dbReference type="Proteomes" id="UP000257136">
    <property type="component" value="Unassembled WGS sequence"/>
</dbReference>
<evidence type="ECO:0000313" key="2">
    <source>
        <dbReference type="Proteomes" id="UP000257136"/>
    </source>
</evidence>
<keyword evidence="2" id="KW-1185">Reference proteome</keyword>
<protein>
    <submittedName>
        <fullName evidence="1">Uncharacterized protein</fullName>
    </submittedName>
</protein>
<accession>A0A3E0EN99</accession>
<gene>
    <name evidence="1" type="ORF">C8P67_104288</name>
</gene>
<sequence>MNRASEFMNIAFAFINRAFAFMNIAFVFTVGATLLKVLTPAIVSVTNVNTRTIRAGTHYKSAICLQNIFSAFLQLIQKNIQFRNKIFIK</sequence>
<evidence type="ECO:0000313" key="1">
    <source>
        <dbReference type="EMBL" id="REG99658.1"/>
    </source>
</evidence>